<organism evidence="1 2">
    <name type="scientific">Sapientia aquatica</name>
    <dbReference type="NCBI Taxonomy" id="1549640"/>
    <lineage>
        <taxon>Bacteria</taxon>
        <taxon>Pseudomonadati</taxon>
        <taxon>Pseudomonadota</taxon>
        <taxon>Betaproteobacteria</taxon>
        <taxon>Burkholderiales</taxon>
        <taxon>Oxalobacteraceae</taxon>
        <taxon>Sapientia</taxon>
    </lineage>
</organism>
<evidence type="ECO:0008006" key="3">
    <source>
        <dbReference type="Google" id="ProtNLM"/>
    </source>
</evidence>
<accession>A0A4R5VWF2</accession>
<dbReference type="OrthoDB" id="5522207at2"/>
<evidence type="ECO:0000313" key="2">
    <source>
        <dbReference type="Proteomes" id="UP000294829"/>
    </source>
</evidence>
<reference evidence="1 2" key="1">
    <citation type="submission" date="2019-03" db="EMBL/GenBank/DDBJ databases">
        <title>Sapientia aquatica gen. nov., sp. nov., isolated from a crater lake.</title>
        <authorList>
            <person name="Felfoldi T."/>
            <person name="Szabo A."/>
            <person name="Toth E."/>
            <person name="Schumann P."/>
            <person name="Keki Z."/>
            <person name="Marialigeti K."/>
            <person name="Mathe I."/>
        </authorList>
    </citation>
    <scope>NUCLEOTIDE SEQUENCE [LARGE SCALE GENOMIC DNA]</scope>
    <source>
        <strain evidence="1 2">SA-152</strain>
    </source>
</reference>
<comment type="caution">
    <text evidence="1">The sequence shown here is derived from an EMBL/GenBank/DDBJ whole genome shotgun (WGS) entry which is preliminary data.</text>
</comment>
<dbReference type="RefSeq" id="WP_133330113.1">
    <property type="nucleotide sequence ID" value="NZ_SMYL01000009.1"/>
</dbReference>
<name>A0A4R5VWF2_9BURK</name>
<dbReference type="Proteomes" id="UP000294829">
    <property type="component" value="Unassembled WGS sequence"/>
</dbReference>
<protein>
    <recommendedName>
        <fullName evidence="3">Type I restriction endonuclease subunit M</fullName>
    </recommendedName>
</protein>
<keyword evidence="2" id="KW-1185">Reference proteome</keyword>
<sequence>MSLFSLGQVVSTPGALSVCKNYNINPLQLIARHANGDWGDLGQEDIQANTDAIAYGGRIFSSYKVGDEKLYLITEHDFSSTTLLRADEY</sequence>
<dbReference type="AlphaFoldDB" id="A0A4R5VWF2"/>
<proteinExistence type="predicted"/>
<evidence type="ECO:0000313" key="1">
    <source>
        <dbReference type="EMBL" id="TDK63579.1"/>
    </source>
</evidence>
<dbReference type="EMBL" id="SMYL01000009">
    <property type="protein sequence ID" value="TDK63579.1"/>
    <property type="molecule type" value="Genomic_DNA"/>
</dbReference>
<gene>
    <name evidence="1" type="ORF">E2I14_15370</name>
</gene>